<proteinExistence type="predicted"/>
<dbReference type="CDD" id="cd09917">
    <property type="entry name" value="F-box_SF"/>
    <property type="match status" value="1"/>
</dbReference>
<feature type="repeat" description="ANK" evidence="3">
    <location>
        <begin position="83"/>
        <end position="116"/>
    </location>
</feature>
<evidence type="ECO:0000256" key="2">
    <source>
        <dbReference type="ARBA" id="ARBA00023043"/>
    </source>
</evidence>
<dbReference type="PANTHER" id="PTHR24198">
    <property type="entry name" value="ANKYRIN REPEAT AND PROTEIN KINASE DOMAIN-CONTAINING PROTEIN"/>
    <property type="match status" value="1"/>
</dbReference>
<dbReference type="Pfam" id="PF12796">
    <property type="entry name" value="Ank_2"/>
    <property type="match status" value="1"/>
</dbReference>
<dbReference type="Gene3D" id="1.25.40.20">
    <property type="entry name" value="Ankyrin repeat-containing domain"/>
    <property type="match status" value="1"/>
</dbReference>
<keyword evidence="1" id="KW-0677">Repeat</keyword>
<dbReference type="PROSITE" id="PS50297">
    <property type="entry name" value="ANK_REP_REGION"/>
    <property type="match status" value="2"/>
</dbReference>
<evidence type="ECO:0000256" key="1">
    <source>
        <dbReference type="ARBA" id="ARBA00022737"/>
    </source>
</evidence>
<evidence type="ECO:0000256" key="3">
    <source>
        <dbReference type="PROSITE-ProRule" id="PRU00023"/>
    </source>
</evidence>
<comment type="caution">
    <text evidence="4">The sequence shown here is derived from an EMBL/GenBank/DDBJ whole genome shotgun (WGS) entry which is preliminary data.</text>
</comment>
<evidence type="ECO:0000313" key="5">
    <source>
        <dbReference type="Proteomes" id="UP000094569"/>
    </source>
</evidence>
<dbReference type="STRING" id="573508.A0A1E3BHB8"/>
<dbReference type="SUPFAM" id="SSF81383">
    <property type="entry name" value="F-box domain"/>
    <property type="match status" value="1"/>
</dbReference>
<dbReference type="SUPFAM" id="SSF48403">
    <property type="entry name" value="Ankyrin repeat"/>
    <property type="match status" value="1"/>
</dbReference>
<keyword evidence="5" id="KW-1185">Reference proteome</keyword>
<sequence>MVLSDLPEELVLYIADFLDTEKDVLAFAQLNRHFQNTLISYLCRRNAKNSGASALLWAAENDQESTAQQALANGATVSATNRRGETPLHLATQAGHLSMTRFLLNVQGVDVNCQNKYHQTPLTAPARDGHEALVELLLHQPGIEPDVSERIRIRPRVNGQTPLSYAAMNGHVNIVRALLATGRVNVESRDTRD</sequence>
<feature type="repeat" description="ANK" evidence="3">
    <location>
        <begin position="158"/>
        <end position="182"/>
    </location>
</feature>
<evidence type="ECO:0000313" key="4">
    <source>
        <dbReference type="EMBL" id="ODM20307.1"/>
    </source>
</evidence>
<dbReference type="Proteomes" id="UP000094569">
    <property type="component" value="Unassembled WGS sequence"/>
</dbReference>
<protein>
    <submittedName>
        <fullName evidence="4">Uncharacterized protein</fullName>
    </submittedName>
</protein>
<gene>
    <name evidence="4" type="ORF">SI65_03360</name>
</gene>
<dbReference type="PROSITE" id="PS50088">
    <property type="entry name" value="ANK_REPEAT"/>
    <property type="match status" value="2"/>
</dbReference>
<dbReference type="OrthoDB" id="341259at2759"/>
<accession>A0A1E3BHB8</accession>
<reference evidence="4 5" key="1">
    <citation type="journal article" date="2016" name="BMC Genomics">
        <title>Comparative genomic and transcriptomic analyses of the Fuzhuan brick tea-fermentation fungus Aspergillus cristatus.</title>
        <authorList>
            <person name="Ge Y."/>
            <person name="Wang Y."/>
            <person name="Liu Y."/>
            <person name="Tan Y."/>
            <person name="Ren X."/>
            <person name="Zhang X."/>
            <person name="Hyde K.D."/>
            <person name="Liu Y."/>
            <person name="Liu Z."/>
        </authorList>
    </citation>
    <scope>NUCLEOTIDE SEQUENCE [LARGE SCALE GENOMIC DNA]</scope>
    <source>
        <strain evidence="4 5">GZAAS20.1005</strain>
    </source>
</reference>
<dbReference type="EMBL" id="JXNT01000003">
    <property type="protein sequence ID" value="ODM20307.1"/>
    <property type="molecule type" value="Genomic_DNA"/>
</dbReference>
<dbReference type="InterPro" id="IPR036047">
    <property type="entry name" value="F-box-like_dom_sf"/>
</dbReference>
<dbReference type="PANTHER" id="PTHR24198:SF194">
    <property type="entry name" value="INVERSIN-A"/>
    <property type="match status" value="1"/>
</dbReference>
<dbReference type="AlphaFoldDB" id="A0A1E3BHB8"/>
<dbReference type="SMART" id="SM00248">
    <property type="entry name" value="ANK"/>
    <property type="match status" value="4"/>
</dbReference>
<dbReference type="InterPro" id="IPR036770">
    <property type="entry name" value="Ankyrin_rpt-contain_sf"/>
</dbReference>
<keyword evidence="2 3" id="KW-0040">ANK repeat</keyword>
<dbReference type="Pfam" id="PF00023">
    <property type="entry name" value="Ank"/>
    <property type="match status" value="1"/>
</dbReference>
<organism evidence="4 5">
    <name type="scientific">Aspergillus cristatus</name>
    <name type="common">Chinese Fuzhuan brick tea-fermentation fungus</name>
    <name type="synonym">Eurotium cristatum</name>
    <dbReference type="NCBI Taxonomy" id="573508"/>
    <lineage>
        <taxon>Eukaryota</taxon>
        <taxon>Fungi</taxon>
        <taxon>Dikarya</taxon>
        <taxon>Ascomycota</taxon>
        <taxon>Pezizomycotina</taxon>
        <taxon>Eurotiomycetes</taxon>
        <taxon>Eurotiomycetidae</taxon>
        <taxon>Eurotiales</taxon>
        <taxon>Aspergillaceae</taxon>
        <taxon>Aspergillus</taxon>
        <taxon>Aspergillus subgen. Aspergillus</taxon>
    </lineage>
</organism>
<dbReference type="InterPro" id="IPR002110">
    <property type="entry name" value="Ankyrin_rpt"/>
</dbReference>
<name>A0A1E3BHB8_ASPCR</name>
<dbReference type="VEuPathDB" id="FungiDB:SI65_03360"/>